<reference evidence="1" key="1">
    <citation type="submission" date="2021-02" db="EMBL/GenBank/DDBJ databases">
        <authorList>
            <person name="Palmer J.M."/>
        </authorList>
    </citation>
    <scope>NUCLEOTIDE SEQUENCE</scope>
    <source>
        <strain evidence="1">SCRP734</strain>
    </source>
</reference>
<protein>
    <submittedName>
        <fullName evidence="1">Uncharacterized protein</fullName>
    </submittedName>
</protein>
<accession>A0A8T1W3H9</accession>
<gene>
    <name evidence="1" type="ORF">PHYPSEUDO_015482</name>
</gene>
<comment type="caution">
    <text evidence="1">The sequence shown here is derived from an EMBL/GenBank/DDBJ whole genome shotgun (WGS) entry which is preliminary data.</text>
</comment>
<keyword evidence="2" id="KW-1185">Reference proteome</keyword>
<name>A0A8T1W3H9_9STRA</name>
<dbReference type="Proteomes" id="UP000694044">
    <property type="component" value="Unassembled WGS sequence"/>
</dbReference>
<dbReference type="AlphaFoldDB" id="A0A8T1W3H9"/>
<evidence type="ECO:0000313" key="1">
    <source>
        <dbReference type="EMBL" id="KAG7386574.1"/>
    </source>
</evidence>
<organism evidence="1 2">
    <name type="scientific">Phytophthora pseudosyringae</name>
    <dbReference type="NCBI Taxonomy" id="221518"/>
    <lineage>
        <taxon>Eukaryota</taxon>
        <taxon>Sar</taxon>
        <taxon>Stramenopiles</taxon>
        <taxon>Oomycota</taxon>
        <taxon>Peronosporomycetes</taxon>
        <taxon>Peronosporales</taxon>
        <taxon>Peronosporaceae</taxon>
        <taxon>Phytophthora</taxon>
    </lineage>
</organism>
<sequence>MVLYLAQYRDVFPRQFMFLDMILQTDRSYSTQTWRQVGHLLSSPHPTLRMALELVKLEVTSPVNREVDEDQVTDLTVHDRGFLPVLKEKLPTPSKIALISVARSAYFVKVIHRLPVDDLCLIFIFALTPVQRSVRCWCE</sequence>
<proteinExistence type="predicted"/>
<dbReference type="OrthoDB" id="104694at2759"/>
<dbReference type="EMBL" id="JAGDFM010000097">
    <property type="protein sequence ID" value="KAG7386574.1"/>
    <property type="molecule type" value="Genomic_DNA"/>
</dbReference>
<evidence type="ECO:0000313" key="2">
    <source>
        <dbReference type="Proteomes" id="UP000694044"/>
    </source>
</evidence>